<dbReference type="InterPro" id="IPR038497">
    <property type="entry name" value="ATPase_V1-cplx_hsu_C_sf"/>
</dbReference>
<evidence type="ECO:0000259" key="6">
    <source>
        <dbReference type="Pfam" id="PF11698"/>
    </source>
</evidence>
<evidence type="ECO:0000256" key="5">
    <source>
        <dbReference type="PIRNR" id="PIRNR032184"/>
    </source>
</evidence>
<dbReference type="GO" id="GO:0000221">
    <property type="term" value="C:vacuolar proton-transporting V-type ATPase, V1 domain"/>
    <property type="evidence" value="ECO:0007669"/>
    <property type="project" value="UniProtKB-UniRule"/>
</dbReference>
<dbReference type="PANTHER" id="PTHR10698">
    <property type="entry name" value="V-TYPE PROTON ATPASE SUBUNIT H"/>
    <property type="match status" value="1"/>
</dbReference>
<dbReference type="AlphaFoldDB" id="A0A7S4HPM9"/>
<comment type="function">
    <text evidence="5">Subunit of the V1 complex of vacuolar(H+)-ATPase (V-ATPase), a multisubunit enzyme composed of a peripheral complex (V1) that hydrolyzes ATP and a membrane integral complex (V0) that translocates protons. V-ATPase is responsible for acidifying and maintaining the pH of intracellular compartments.</text>
</comment>
<dbReference type="EMBL" id="HBKP01004267">
    <property type="protein sequence ID" value="CAE2205508.1"/>
    <property type="molecule type" value="Transcribed_RNA"/>
</dbReference>
<evidence type="ECO:0000256" key="3">
    <source>
        <dbReference type="ARBA" id="ARBA00022781"/>
    </source>
</evidence>
<protein>
    <recommendedName>
        <fullName evidence="5">V-type proton ATPase subunit H</fullName>
    </recommendedName>
</protein>
<evidence type="ECO:0000313" key="7">
    <source>
        <dbReference type="EMBL" id="CAE2205508.1"/>
    </source>
</evidence>
<sequence>MATRLGTDTIDPDEAEAVARILTRKQVLNQNVEWGKLSAAGIINQEEVRLMSLYDKKSVERKISEFRENPAAYASLFMNIIGGNSGVASLERTRYGLSLIEEILDEESSSFEYFLKLTDPWSPLLTIMDTKSDNYCASKAAKLISLFLFRSKQMPQNVLDDVLIWCNEQLRQPSTAEMALEGLQNLLRHDDVRLRFFEDDGLNRLGVLLKNLQSETQIIYKALLCLWLMSYNDHVASQFHHETNVIPNIIVVLKAVPKEKIIRIGTAVLANIASKGDNNMNKQVMIEGKIVRFLETANQRKWADEDLINDLEYLTEAISEVIREMSSWDAYKTEISSGTLERSPVHYSERFWKENVMMFEKDKFEVLGMLIHILKDSQNSQNLEIACHDIGQFIRYHPMGRQIISQMNGKYIIMGLMEHPDAAVQKEALLCTQKLLVVSWEHLGAK</sequence>
<dbReference type="Pfam" id="PF11698">
    <property type="entry name" value="V-ATPase_H_C"/>
    <property type="match status" value="1"/>
</dbReference>
<proteinExistence type="inferred from homology"/>
<comment type="similarity">
    <text evidence="1 5">Belongs to the V-ATPase H subunit family.</text>
</comment>
<evidence type="ECO:0000256" key="1">
    <source>
        <dbReference type="ARBA" id="ARBA00008613"/>
    </source>
</evidence>
<dbReference type="Gene3D" id="1.25.40.150">
    <property type="entry name" value="V-type ATPase, subunit H, C-terminal domain"/>
    <property type="match status" value="1"/>
</dbReference>
<dbReference type="InterPro" id="IPR004908">
    <property type="entry name" value="ATPase_V1-cplx_hsu"/>
</dbReference>
<organism evidence="7">
    <name type="scientific">Vannella robusta</name>
    <dbReference type="NCBI Taxonomy" id="1487602"/>
    <lineage>
        <taxon>Eukaryota</taxon>
        <taxon>Amoebozoa</taxon>
        <taxon>Discosea</taxon>
        <taxon>Flabellinia</taxon>
        <taxon>Vannellidae</taxon>
        <taxon>Vannella</taxon>
    </lineage>
</organism>
<accession>A0A7S4HPM9</accession>
<gene>
    <name evidence="7" type="ORF">VSP0166_LOCUS3075</name>
</gene>
<keyword evidence="3 5" id="KW-0375">Hydrogen ion transport</keyword>
<dbReference type="InterPro" id="IPR011987">
    <property type="entry name" value="ATPase_V1-cplx_hsu_C"/>
</dbReference>
<name>A0A7S4HPM9_9EUKA</name>
<dbReference type="GO" id="GO:0046961">
    <property type="term" value="F:proton-transporting ATPase activity, rotational mechanism"/>
    <property type="evidence" value="ECO:0007669"/>
    <property type="project" value="UniProtKB-UniRule"/>
</dbReference>
<evidence type="ECO:0000256" key="4">
    <source>
        <dbReference type="ARBA" id="ARBA00023065"/>
    </source>
</evidence>
<reference evidence="7" key="1">
    <citation type="submission" date="2021-01" db="EMBL/GenBank/DDBJ databases">
        <authorList>
            <person name="Corre E."/>
            <person name="Pelletier E."/>
            <person name="Niang G."/>
            <person name="Scheremetjew M."/>
            <person name="Finn R."/>
            <person name="Kale V."/>
            <person name="Holt S."/>
            <person name="Cochrane G."/>
            <person name="Meng A."/>
            <person name="Brown T."/>
            <person name="Cohen L."/>
        </authorList>
    </citation>
    <scope>NUCLEOTIDE SEQUENCE</scope>
    <source>
        <strain evidence="7">DIVA3 518/3/11/1/6</strain>
    </source>
</reference>
<dbReference type="Gene3D" id="1.25.10.10">
    <property type="entry name" value="Leucine-rich Repeat Variant"/>
    <property type="match status" value="1"/>
</dbReference>
<dbReference type="InterPro" id="IPR011989">
    <property type="entry name" value="ARM-like"/>
</dbReference>
<dbReference type="SUPFAM" id="SSF48371">
    <property type="entry name" value="ARM repeat"/>
    <property type="match status" value="1"/>
</dbReference>
<feature type="domain" description="ATPase V1 complex subunit H C-terminal" evidence="6">
    <location>
        <begin position="324"/>
        <end position="440"/>
    </location>
</feature>
<keyword evidence="2 5" id="KW-0813">Transport</keyword>
<comment type="subunit">
    <text evidence="5">V-ATPase is a heteromultimeric enzyme made up of two complexes: the ATP-hydrolytic V1 complex and the proton translocation V0 complex.</text>
</comment>
<dbReference type="PIRSF" id="PIRSF032184">
    <property type="entry name" value="ATPase_V1_H"/>
    <property type="match status" value="1"/>
</dbReference>
<evidence type="ECO:0000256" key="2">
    <source>
        <dbReference type="ARBA" id="ARBA00022448"/>
    </source>
</evidence>
<dbReference type="Pfam" id="PF03224">
    <property type="entry name" value="V-ATPase_H_N"/>
    <property type="match status" value="1"/>
</dbReference>
<keyword evidence="4 5" id="KW-0406">Ion transport</keyword>
<dbReference type="PANTHER" id="PTHR10698:SF0">
    <property type="entry name" value="V-TYPE PROTON ATPASE SUBUNIT H"/>
    <property type="match status" value="1"/>
</dbReference>
<dbReference type="InterPro" id="IPR016024">
    <property type="entry name" value="ARM-type_fold"/>
</dbReference>